<dbReference type="EMBL" id="JBJJXI010000092">
    <property type="protein sequence ID" value="KAL3394092.1"/>
    <property type="molecule type" value="Genomic_DNA"/>
</dbReference>
<gene>
    <name evidence="5" type="ORF">TKK_011147</name>
</gene>
<proteinExistence type="predicted"/>
<organism evidence="5 6">
    <name type="scientific">Trichogramma kaykai</name>
    <dbReference type="NCBI Taxonomy" id="54128"/>
    <lineage>
        <taxon>Eukaryota</taxon>
        <taxon>Metazoa</taxon>
        <taxon>Ecdysozoa</taxon>
        <taxon>Arthropoda</taxon>
        <taxon>Hexapoda</taxon>
        <taxon>Insecta</taxon>
        <taxon>Pterygota</taxon>
        <taxon>Neoptera</taxon>
        <taxon>Endopterygota</taxon>
        <taxon>Hymenoptera</taxon>
        <taxon>Apocrita</taxon>
        <taxon>Proctotrupomorpha</taxon>
        <taxon>Chalcidoidea</taxon>
        <taxon>Trichogrammatidae</taxon>
        <taxon>Trichogramma</taxon>
    </lineage>
</organism>
<evidence type="ECO:0000256" key="2">
    <source>
        <dbReference type="ARBA" id="ARBA00022737"/>
    </source>
</evidence>
<keyword evidence="1" id="KW-0245">EGF-like domain</keyword>
<dbReference type="SMART" id="SM00181">
    <property type="entry name" value="EGF"/>
    <property type="match status" value="1"/>
</dbReference>
<protein>
    <recommendedName>
        <fullName evidence="4">EGF-like domain-containing protein</fullName>
    </recommendedName>
</protein>
<feature type="signal peptide" evidence="3">
    <location>
        <begin position="1"/>
        <end position="16"/>
    </location>
</feature>
<dbReference type="InterPro" id="IPR011042">
    <property type="entry name" value="6-blade_b-propeller_TolB-like"/>
</dbReference>
<name>A0ABD2WNP4_9HYME</name>
<feature type="chain" id="PRO_5044863673" description="EGF-like domain-containing protein" evidence="3">
    <location>
        <begin position="17"/>
        <end position="642"/>
    </location>
</feature>
<evidence type="ECO:0000313" key="6">
    <source>
        <dbReference type="Proteomes" id="UP001627154"/>
    </source>
</evidence>
<evidence type="ECO:0000259" key="4">
    <source>
        <dbReference type="PROSITE" id="PS01186"/>
    </source>
</evidence>
<dbReference type="AlphaFoldDB" id="A0ABD2WNP4"/>
<dbReference type="InterPro" id="IPR050778">
    <property type="entry name" value="Cueball_EGF_LRP_Nidogen"/>
</dbReference>
<dbReference type="PANTHER" id="PTHR46513:SF13">
    <property type="entry name" value="EGF-LIKE DOMAIN-CONTAINING PROTEIN"/>
    <property type="match status" value="1"/>
</dbReference>
<dbReference type="InterPro" id="IPR000742">
    <property type="entry name" value="EGF"/>
</dbReference>
<keyword evidence="2" id="KW-0677">Repeat</keyword>
<dbReference type="PROSITE" id="PS01186">
    <property type="entry name" value="EGF_2"/>
    <property type="match status" value="1"/>
</dbReference>
<comment type="caution">
    <text evidence="5">The sequence shown here is derived from an EMBL/GenBank/DDBJ whole genome shotgun (WGS) entry which is preliminary data.</text>
</comment>
<dbReference type="PANTHER" id="PTHR46513">
    <property type="entry name" value="VITELLOGENIN RECEPTOR-LIKE PROTEIN-RELATED-RELATED"/>
    <property type="match status" value="1"/>
</dbReference>
<evidence type="ECO:0000256" key="1">
    <source>
        <dbReference type="ARBA" id="ARBA00022536"/>
    </source>
</evidence>
<accession>A0ABD2WNP4</accession>
<evidence type="ECO:0000256" key="3">
    <source>
        <dbReference type="SAM" id="SignalP"/>
    </source>
</evidence>
<dbReference type="Proteomes" id="UP001627154">
    <property type="component" value="Unassembled WGS sequence"/>
</dbReference>
<reference evidence="5 6" key="1">
    <citation type="journal article" date="2024" name="bioRxiv">
        <title>A reference genome for Trichogramma kaykai: A tiny desert-dwelling parasitoid wasp with competing sex-ratio distorters.</title>
        <authorList>
            <person name="Culotta J."/>
            <person name="Lindsey A.R."/>
        </authorList>
    </citation>
    <scope>NUCLEOTIDE SEQUENCE [LARGE SCALE GENOMIC DNA]</scope>
    <source>
        <strain evidence="5 6">KSX58</strain>
    </source>
</reference>
<keyword evidence="6" id="KW-1185">Reference proteome</keyword>
<dbReference type="Gene3D" id="2.120.10.30">
    <property type="entry name" value="TolB, C-terminal domain"/>
    <property type="match status" value="2"/>
</dbReference>
<evidence type="ECO:0000313" key="5">
    <source>
        <dbReference type="EMBL" id="KAL3394092.1"/>
    </source>
</evidence>
<keyword evidence="3" id="KW-0732">Signal</keyword>
<dbReference type="InterPro" id="IPR000033">
    <property type="entry name" value="LDLR_classB_rpt"/>
</dbReference>
<feature type="domain" description="EGF-like" evidence="4">
    <location>
        <begin position="313"/>
        <end position="328"/>
    </location>
</feature>
<dbReference type="SUPFAM" id="SSF63825">
    <property type="entry name" value="YWTD domain"/>
    <property type="match status" value="2"/>
</dbReference>
<sequence>MIISWCFVLFLHLVKANDKAKYDHELDFLVTRRNEIWLLKNSGEKYKYKIDESSIIADVDYHWQKGLLFWIDYNRREINSQSLDPNQTPTRFIFKQKRNWQPIALAIDFVNDKLYVVDTMGLKIDVFELEGRYHSIISSCNVVRPSDIELDPRERIMFILDGYIIIRASLDGTSSTNIIESQLSILHGIFVDTNSKKLYWISKNSSVVIASDYSGARLATLHLNNNTSADIGWTKFAVYNESIFMASQFMVYNFNCGNSCNARRQNVYPMNPPPVVKAIKSTIQKPTFTSCQTKNDCQHMCISTLSNENSHRCACNIGWKAKKNLKDCEYVDDFLMYSDSRILKSRLTNACIFCEAYLPISLENHMKLIDFDFDIVENYVYYIAISALKYDTIYKVLINGTEAEAGEKFSIGMYENYNSLSIDWISRNLYVTDSWNGTIKVFSMRDKGKKLTVLKNLTNPECIIVHPKQSFVYFLQSFDESKIKFLSRVNTDGSNLIAFRHISLSEYSGFTVDLHENRIYWYDWNLPNIRHSDLDLHNILDTQLMTLTKYIRSIFVDKLWIYLVYFRSEGIWRLDKSEESKPTLLLKDISNKIMKIKIFRSIISTEKHACKVTSGVCSEFCFSLPKTNDTVKNYVCRDSDML</sequence>
<dbReference type="SMART" id="SM00135">
    <property type="entry name" value="LY"/>
    <property type="match status" value="7"/>
</dbReference>